<name>A0A9Q1FVE5_SYNKA</name>
<evidence type="ECO:0000313" key="2">
    <source>
        <dbReference type="EMBL" id="KAJ8368453.1"/>
    </source>
</evidence>
<evidence type="ECO:0000256" key="1">
    <source>
        <dbReference type="SAM" id="MobiDB-lite"/>
    </source>
</evidence>
<feature type="region of interest" description="Disordered" evidence="1">
    <location>
        <begin position="48"/>
        <end position="89"/>
    </location>
</feature>
<dbReference type="AlphaFoldDB" id="A0A9Q1FVE5"/>
<evidence type="ECO:0000313" key="3">
    <source>
        <dbReference type="Proteomes" id="UP001152622"/>
    </source>
</evidence>
<sequence>MKKNPTEFCWEGTLLAKRGSSDRQGALSRSGGDERASSFLLLTASSPPRITSCGRMPSRAARNSSLHLRRSAQSSRTSAAPPSRETGFS</sequence>
<accession>A0A9Q1FVE5</accession>
<keyword evidence="3" id="KW-1185">Reference proteome</keyword>
<gene>
    <name evidence="2" type="ORF">SKAU_G00084810</name>
</gene>
<proteinExistence type="predicted"/>
<feature type="compositionally biased region" description="Low complexity" evidence="1">
    <location>
        <begin position="71"/>
        <end position="89"/>
    </location>
</feature>
<protein>
    <submittedName>
        <fullName evidence="2">Uncharacterized protein</fullName>
    </submittedName>
</protein>
<reference evidence="2" key="1">
    <citation type="journal article" date="2023" name="Science">
        <title>Genome structures resolve the early diversification of teleost fishes.</title>
        <authorList>
            <person name="Parey E."/>
            <person name="Louis A."/>
            <person name="Montfort J."/>
            <person name="Bouchez O."/>
            <person name="Roques C."/>
            <person name="Iampietro C."/>
            <person name="Lluch J."/>
            <person name="Castinel A."/>
            <person name="Donnadieu C."/>
            <person name="Desvignes T."/>
            <person name="Floi Bucao C."/>
            <person name="Jouanno E."/>
            <person name="Wen M."/>
            <person name="Mejri S."/>
            <person name="Dirks R."/>
            <person name="Jansen H."/>
            <person name="Henkel C."/>
            <person name="Chen W.J."/>
            <person name="Zahm M."/>
            <person name="Cabau C."/>
            <person name="Klopp C."/>
            <person name="Thompson A.W."/>
            <person name="Robinson-Rechavi M."/>
            <person name="Braasch I."/>
            <person name="Lecointre G."/>
            <person name="Bobe J."/>
            <person name="Postlethwait J.H."/>
            <person name="Berthelot C."/>
            <person name="Roest Crollius H."/>
            <person name="Guiguen Y."/>
        </authorList>
    </citation>
    <scope>NUCLEOTIDE SEQUENCE</scope>
    <source>
        <strain evidence="2">WJC10195</strain>
    </source>
</reference>
<organism evidence="2 3">
    <name type="scientific">Synaphobranchus kaupii</name>
    <name type="common">Kaup's arrowtooth eel</name>
    <dbReference type="NCBI Taxonomy" id="118154"/>
    <lineage>
        <taxon>Eukaryota</taxon>
        <taxon>Metazoa</taxon>
        <taxon>Chordata</taxon>
        <taxon>Craniata</taxon>
        <taxon>Vertebrata</taxon>
        <taxon>Euteleostomi</taxon>
        <taxon>Actinopterygii</taxon>
        <taxon>Neopterygii</taxon>
        <taxon>Teleostei</taxon>
        <taxon>Anguilliformes</taxon>
        <taxon>Synaphobranchidae</taxon>
        <taxon>Synaphobranchus</taxon>
    </lineage>
</organism>
<dbReference type="Proteomes" id="UP001152622">
    <property type="component" value="Chromosome 3"/>
</dbReference>
<comment type="caution">
    <text evidence="2">The sequence shown here is derived from an EMBL/GenBank/DDBJ whole genome shotgun (WGS) entry which is preliminary data.</text>
</comment>
<dbReference type="EMBL" id="JAINUF010000003">
    <property type="protein sequence ID" value="KAJ8368453.1"/>
    <property type="molecule type" value="Genomic_DNA"/>
</dbReference>